<dbReference type="PANTHER" id="PTHR43794:SF11">
    <property type="entry name" value="AMIDOHYDROLASE-RELATED DOMAIN-CONTAINING PROTEIN"/>
    <property type="match status" value="1"/>
</dbReference>
<comment type="caution">
    <text evidence="3">The sequence shown here is derived from an EMBL/GenBank/DDBJ whole genome shotgun (WGS) entry which is preliminary data.</text>
</comment>
<proteinExistence type="predicted"/>
<keyword evidence="1 3" id="KW-0378">Hydrolase</keyword>
<evidence type="ECO:0000313" key="3">
    <source>
        <dbReference type="EMBL" id="MPM45297.1"/>
    </source>
</evidence>
<dbReference type="EMBL" id="VSSQ01010820">
    <property type="protein sequence ID" value="MPM45297.1"/>
    <property type="molecule type" value="Genomic_DNA"/>
</dbReference>
<dbReference type="InterPro" id="IPR032466">
    <property type="entry name" value="Metal_Hydrolase"/>
</dbReference>
<dbReference type="GO" id="GO:0102127">
    <property type="term" value="F:8-oxoguanine deaminase activity"/>
    <property type="evidence" value="ECO:0007669"/>
    <property type="project" value="UniProtKB-EC"/>
</dbReference>
<dbReference type="Gene3D" id="2.30.40.10">
    <property type="entry name" value="Urease, subunit C, domain 1"/>
    <property type="match status" value="1"/>
</dbReference>
<dbReference type="Pfam" id="PF01979">
    <property type="entry name" value="Amidohydro_1"/>
    <property type="match status" value="1"/>
</dbReference>
<name>A0A644ZX19_9ZZZZ</name>
<gene>
    <name evidence="3" type="ORF">SDC9_91983</name>
</gene>
<dbReference type="EC" id="3.5.4.32" evidence="3"/>
<sequence>MVQSIDAILEDSARLVNVWHDPGRFSMRQVALAPCSPFSVTGDLMRQSAALARSLGVRLHTHLAETRDEEQFTLERFGMRPLDYMESLGWLGHDVWYAHGIHFNDDELALLAQTGTGVAHCPVSNMKLSSGVCRVPELLRLGVPLGLAVDGSASNDGSNLLEELRVAYLLHRHTWGAAAPTGYDLLKAATRGSARLLGRDDLGCLAPGMAGDMFLLNLERLSLAGAQFDPMSLLGTVGFKGSVDYTIVGGRPVVQNGELTTVDEAEVTARANETVRRYLRQ</sequence>
<dbReference type="InterPro" id="IPR050287">
    <property type="entry name" value="MTA/SAH_deaminase"/>
</dbReference>
<dbReference type="InterPro" id="IPR011059">
    <property type="entry name" value="Metal-dep_hydrolase_composite"/>
</dbReference>
<reference evidence="3" key="1">
    <citation type="submission" date="2019-08" db="EMBL/GenBank/DDBJ databases">
        <authorList>
            <person name="Kucharzyk K."/>
            <person name="Murdoch R.W."/>
            <person name="Higgins S."/>
            <person name="Loffler F."/>
        </authorList>
    </citation>
    <scope>NUCLEOTIDE SEQUENCE</scope>
</reference>
<feature type="domain" description="Amidohydrolase-related" evidence="2">
    <location>
        <begin position="11"/>
        <end position="253"/>
    </location>
</feature>
<dbReference type="AlphaFoldDB" id="A0A644ZX19"/>
<dbReference type="SUPFAM" id="SSF51556">
    <property type="entry name" value="Metallo-dependent hydrolases"/>
    <property type="match status" value="1"/>
</dbReference>
<dbReference type="SUPFAM" id="SSF51338">
    <property type="entry name" value="Composite domain of metallo-dependent hydrolases"/>
    <property type="match status" value="1"/>
</dbReference>
<evidence type="ECO:0000259" key="2">
    <source>
        <dbReference type="Pfam" id="PF01979"/>
    </source>
</evidence>
<dbReference type="InterPro" id="IPR006680">
    <property type="entry name" value="Amidohydro-rel"/>
</dbReference>
<dbReference type="PANTHER" id="PTHR43794">
    <property type="entry name" value="AMINOHYDROLASE SSNA-RELATED"/>
    <property type="match status" value="1"/>
</dbReference>
<protein>
    <submittedName>
        <fullName evidence="3">8-oxoguanine deaminase</fullName>
        <ecNumber evidence="3">3.5.4.32</ecNumber>
    </submittedName>
</protein>
<organism evidence="3">
    <name type="scientific">bioreactor metagenome</name>
    <dbReference type="NCBI Taxonomy" id="1076179"/>
    <lineage>
        <taxon>unclassified sequences</taxon>
        <taxon>metagenomes</taxon>
        <taxon>ecological metagenomes</taxon>
    </lineage>
</organism>
<evidence type="ECO:0000256" key="1">
    <source>
        <dbReference type="ARBA" id="ARBA00022801"/>
    </source>
</evidence>
<accession>A0A644ZX19</accession>
<dbReference type="Gene3D" id="3.20.20.140">
    <property type="entry name" value="Metal-dependent hydrolases"/>
    <property type="match status" value="1"/>
</dbReference>